<sequence>MWQIFTFGNGDVIAAVITGLKVMMTTGAYESLFRLGLLGLVVFALLHVTFNRRFLGPLLIGAVGLLYASVFVTADVSIEDQVNAAVPDTIVTGVPVLIAFPAYVSGQVGYHLTSITETALLLPTGYRSTGSVINRPLFETQKLLDFTLPDSDLWKNLVQYLMNCTLKEIDYNQLNRTAVEKATDALGAIAATNPALSSPWYQNGNIQPTAQLCTDFYANVITPGFTTPAPEYLEATQKLRSSLGADPATPGDELPVIDQLRTTLLGVPGQTSDQVLRNIVIVKAWKEAWAQRAKTMNDVPSAVKLAQEATTQDLKYQAYTKSYIAAKFLPVLRTVAEGLVYLVTPFIAVMALSGSMTRVLGLYGRSFAWLAMWGPLYAVVNFVMYFEANAKVKDLIINSGFADAITFNSFDPIREYIVGINSMATDLTLAVPAVAWGLVWAGGNLASSLTGSLSAPLSAAGQEAGRFARGHGQVMSEPPSYLMEPVRMETAGRSASQESYTVPVGVGGLRVDAQTGVSTLHHADGGTTRIGANGMVTYQGPTGGFSRRASELAPTGAWYESGAFRRDEFDHAAGRIVQKQFEVRGATIDKSFSYEHDGVLHSVREEYNQETGRTVRRVDSSIKDGVSRVETSTQWGPQQVSETGPVMAWAVHPDGRQEPVTGTLSRSGLRLGHEDFWGEGQLVTSGDGPTREYKGRLTGQKINGISVFAVSQGGYKEGVVGEVLREDANLRYYHSADGTFYTREAAESIDVRKLDGEMETIQGKAREFGRVTVGSDEKFQHNPLTYEIESTKGDHKAAYSGEIHVDAEGRKFLQATAGGTERSNKDRFVDAGMEYVYKTGDNGGKSYTADGVRLQRIIGLLPENEAVIRQVATHEEGNVIQLANGQERRVPTSVSLSYSIPGGVTKSLTGNYDHQGDFHIAAGQSREGVEFLTLDQYRGQEVAVRGVRSNQTGEAIFSHAEGGRKTELWDYVSHVMGWQEKEQYLKDKPIQWKDGTTGQTHKGHFFGLFDQEGNLLEGSVVNDLRSQAFVMKQNPLTKEYETGFIDMHQDPDSHASVATYTTLSTEQIGADGTARTLTLGPQAGNGTREILSDIGTGGRKTDLFHDYTHETGGHFVERFEEFHRMQGGTLSEMHNTRMFSGTKWIPDPVHQGQHHPVQMRGFMDEQGNVVYAEFQSGQYGKTWNYKVVDGKAQWGVAETAQPTSGGPGLTNFRSLSKNEVESSGLASTQVIGPDGKLLYEKGDSGIQVIEWDVYRQELQRRVNIGAEYAVFGHWDAKELTNEDSGAKQTLKAIGAGKTAVDIVTGAGNLAMTGRRLGGAFGGGTGAAGPKGGPLPEGGPTGRPGMQPGLGTSPQSMEDLQRFQEDLTHALKKSGIDITGAKGAGKHIQP</sequence>
<organism evidence="4 5">
    <name type="scientific">Nitrospira tepida</name>
    <dbReference type="NCBI Taxonomy" id="2973512"/>
    <lineage>
        <taxon>Bacteria</taxon>
        <taxon>Pseudomonadati</taxon>
        <taxon>Nitrospirota</taxon>
        <taxon>Nitrospiria</taxon>
        <taxon>Nitrospirales</taxon>
        <taxon>Nitrospiraceae</taxon>
        <taxon>Nitrospira</taxon>
    </lineage>
</organism>
<keyword evidence="2" id="KW-0472">Membrane</keyword>
<keyword evidence="2" id="KW-1133">Transmembrane helix</keyword>
<feature type="transmembrane region" description="Helical" evidence="2">
    <location>
        <begin position="339"/>
        <end position="360"/>
    </location>
</feature>
<evidence type="ECO:0000256" key="2">
    <source>
        <dbReference type="SAM" id="Phobius"/>
    </source>
</evidence>
<dbReference type="Pfam" id="PF07916">
    <property type="entry name" value="TraG_N"/>
    <property type="match status" value="1"/>
</dbReference>
<dbReference type="InterPro" id="IPR012931">
    <property type="entry name" value="TraG_N_Proteobacteria"/>
</dbReference>
<keyword evidence="5" id="KW-1185">Reference proteome</keyword>
<evidence type="ECO:0000313" key="5">
    <source>
        <dbReference type="Proteomes" id="UP001179121"/>
    </source>
</evidence>
<keyword evidence="2" id="KW-0812">Transmembrane</keyword>
<dbReference type="KEGG" id="nti:DNFV4_02081"/>
<feature type="domain" description="TraG N-terminal Proteobacteria" evidence="3">
    <location>
        <begin position="4"/>
        <end position="459"/>
    </location>
</feature>
<proteinExistence type="predicted"/>
<feature type="transmembrane region" description="Helical" evidence="2">
    <location>
        <begin position="367"/>
        <end position="386"/>
    </location>
</feature>
<feature type="compositionally biased region" description="Gly residues" evidence="1">
    <location>
        <begin position="1320"/>
        <end position="1341"/>
    </location>
</feature>
<evidence type="ECO:0000313" key="4">
    <source>
        <dbReference type="EMBL" id="CAI4031662.1"/>
    </source>
</evidence>
<feature type="transmembrane region" description="Helical" evidence="2">
    <location>
        <begin position="31"/>
        <end position="48"/>
    </location>
</feature>
<evidence type="ECO:0000256" key="1">
    <source>
        <dbReference type="SAM" id="MobiDB-lite"/>
    </source>
</evidence>
<accession>A0AA86MZ54</accession>
<dbReference type="EMBL" id="OX365700">
    <property type="protein sequence ID" value="CAI4031662.1"/>
    <property type="molecule type" value="Genomic_DNA"/>
</dbReference>
<dbReference type="Proteomes" id="UP001179121">
    <property type="component" value="Chromosome"/>
</dbReference>
<gene>
    <name evidence="4" type="ORF">DNFV4_02081</name>
</gene>
<feature type="transmembrane region" description="Helical" evidence="2">
    <location>
        <begin position="55"/>
        <end position="74"/>
    </location>
</feature>
<reference evidence="4" key="1">
    <citation type="submission" date="2022-10" db="EMBL/GenBank/DDBJ databases">
        <authorList>
            <person name="Koch H."/>
        </authorList>
    </citation>
    <scope>NUCLEOTIDE SEQUENCE</scope>
    <source>
        <strain evidence="4">DNF</strain>
    </source>
</reference>
<evidence type="ECO:0000259" key="3">
    <source>
        <dbReference type="Pfam" id="PF07916"/>
    </source>
</evidence>
<dbReference type="RefSeq" id="WP_213041801.1">
    <property type="nucleotide sequence ID" value="NZ_OX365700.1"/>
</dbReference>
<protein>
    <submittedName>
        <fullName evidence="4">IncF plasmid conjugative transfer protein TraG</fullName>
    </submittedName>
</protein>
<name>A0AA86MZ54_9BACT</name>
<feature type="region of interest" description="Disordered" evidence="1">
    <location>
        <begin position="1320"/>
        <end position="1363"/>
    </location>
</feature>